<accession>A0A2J0KYU0</accession>
<reference evidence="2 3" key="1">
    <citation type="submission" date="2017-09" db="EMBL/GenBank/DDBJ databases">
        <title>Depth-based differentiation of microbial function through sediment-hosted aquifers and enrichment of novel symbionts in the deep terrestrial subsurface.</title>
        <authorList>
            <person name="Probst A.J."/>
            <person name="Ladd B."/>
            <person name="Jarett J.K."/>
            <person name="Geller-Mcgrath D.E."/>
            <person name="Sieber C.M."/>
            <person name="Emerson J.B."/>
            <person name="Anantharaman K."/>
            <person name="Thomas B.C."/>
            <person name="Malmstrom R."/>
            <person name="Stieglmeier M."/>
            <person name="Klingl A."/>
            <person name="Woyke T."/>
            <person name="Ryan C.M."/>
            <person name="Banfield J.F."/>
        </authorList>
    </citation>
    <scope>NUCLEOTIDE SEQUENCE [LARGE SCALE GENOMIC DNA]</scope>
    <source>
        <strain evidence="2">CG07_land_8_20_14_0_80_42_15</strain>
    </source>
</reference>
<evidence type="ECO:0000259" key="1">
    <source>
        <dbReference type="PROSITE" id="PS51832"/>
    </source>
</evidence>
<dbReference type="PANTHER" id="PTHR43155">
    <property type="entry name" value="CYCLIC DI-GMP PHOSPHODIESTERASE PA4108-RELATED"/>
    <property type="match status" value="1"/>
</dbReference>
<dbReference type="InterPro" id="IPR037522">
    <property type="entry name" value="HD_GYP_dom"/>
</dbReference>
<sequence>MKNRELLERVKKDYYNTIKTLANIIDVSDPYTHGHSGKVMKYSMIICTELGIDGREKMAIKNAALLHDIGKVFIDKKILTKNGKLTSFEWRIMQEHPVEGARIISQLGFLYNAVPIVYHHHERFDGGGYPDPKKREEDIPVGARILSVCDSYDAMTSERPYRRAYSKDYAINELREMAGSQFDPKIVDVFVKSLNGN</sequence>
<dbReference type="InterPro" id="IPR003607">
    <property type="entry name" value="HD/PDEase_dom"/>
</dbReference>
<dbReference type="PROSITE" id="PS51832">
    <property type="entry name" value="HD_GYP"/>
    <property type="match status" value="1"/>
</dbReference>
<protein>
    <recommendedName>
        <fullName evidence="1">HD-GYP domain-containing protein</fullName>
    </recommendedName>
</protein>
<feature type="domain" description="HD-GYP" evidence="1">
    <location>
        <begin position="10"/>
        <end position="197"/>
    </location>
</feature>
<dbReference type="EMBL" id="PEWV01000043">
    <property type="protein sequence ID" value="PIU41570.1"/>
    <property type="molecule type" value="Genomic_DNA"/>
</dbReference>
<name>A0A2J0KYU0_9BACT</name>
<organism evidence="2 3">
    <name type="scientific">Candidatus Aquitaenariimonas noxiae</name>
    <dbReference type="NCBI Taxonomy" id="1974741"/>
    <lineage>
        <taxon>Bacteria</taxon>
        <taxon>Pseudomonadati</taxon>
        <taxon>Candidatus Omnitrophota</taxon>
        <taxon>Candidatus Aquitaenariimonas</taxon>
    </lineage>
</organism>
<dbReference type="NCBIfam" id="TIGR00277">
    <property type="entry name" value="HDIG"/>
    <property type="match status" value="1"/>
</dbReference>
<dbReference type="SMART" id="SM00471">
    <property type="entry name" value="HDc"/>
    <property type="match status" value="1"/>
</dbReference>
<gene>
    <name evidence="2" type="ORF">COS99_04730</name>
</gene>
<dbReference type="PANTHER" id="PTHR43155:SF2">
    <property type="entry name" value="CYCLIC DI-GMP PHOSPHODIESTERASE PA4108"/>
    <property type="match status" value="1"/>
</dbReference>
<evidence type="ECO:0000313" key="2">
    <source>
        <dbReference type="EMBL" id="PIU41570.1"/>
    </source>
</evidence>
<dbReference type="Proteomes" id="UP000230052">
    <property type="component" value="Unassembled WGS sequence"/>
</dbReference>
<comment type="caution">
    <text evidence="2">The sequence shown here is derived from an EMBL/GenBank/DDBJ whole genome shotgun (WGS) entry which is preliminary data.</text>
</comment>
<dbReference type="InterPro" id="IPR006675">
    <property type="entry name" value="HDIG_dom"/>
</dbReference>
<dbReference type="Gene3D" id="1.10.3210.10">
    <property type="entry name" value="Hypothetical protein af1432"/>
    <property type="match status" value="1"/>
</dbReference>
<dbReference type="SUPFAM" id="SSF109604">
    <property type="entry name" value="HD-domain/PDEase-like"/>
    <property type="match status" value="1"/>
</dbReference>
<dbReference type="Pfam" id="PF13487">
    <property type="entry name" value="HD_5"/>
    <property type="match status" value="1"/>
</dbReference>
<dbReference type="CDD" id="cd00077">
    <property type="entry name" value="HDc"/>
    <property type="match status" value="1"/>
</dbReference>
<dbReference type="AlphaFoldDB" id="A0A2J0KYU0"/>
<evidence type="ECO:0000313" key="3">
    <source>
        <dbReference type="Proteomes" id="UP000230052"/>
    </source>
</evidence>
<proteinExistence type="predicted"/>